<dbReference type="EMBL" id="WJPM01000001">
    <property type="protein sequence ID" value="MRH73372.1"/>
    <property type="molecule type" value="Genomic_DNA"/>
</dbReference>
<keyword evidence="4" id="KW-1185">Reference proteome</keyword>
<evidence type="ECO:0000256" key="1">
    <source>
        <dbReference type="SAM" id="Coils"/>
    </source>
</evidence>
<evidence type="ECO:0000313" key="3">
    <source>
        <dbReference type="EMBL" id="MRH73372.1"/>
    </source>
</evidence>
<dbReference type="RefSeq" id="WP_153750340.1">
    <property type="nucleotide sequence ID" value="NZ_WJPM01000001.1"/>
</dbReference>
<accession>A0A6N7Q531</accession>
<dbReference type="Proteomes" id="UP000437931">
    <property type="component" value="Unassembled WGS sequence"/>
</dbReference>
<proteinExistence type="predicted"/>
<comment type="caution">
    <text evidence="2">The sequence shown here is derived from an EMBL/GenBank/DDBJ whole genome shotgun (WGS) entry which is preliminary data.</text>
</comment>
<organism evidence="2 5">
    <name type="scientific">Xanthomonas sontii</name>
    <dbReference type="NCBI Taxonomy" id="2650745"/>
    <lineage>
        <taxon>Bacteria</taxon>
        <taxon>Pseudomonadati</taxon>
        <taxon>Pseudomonadota</taxon>
        <taxon>Gammaproteobacteria</taxon>
        <taxon>Lysobacterales</taxon>
        <taxon>Lysobacteraceae</taxon>
        <taxon>Xanthomonas</taxon>
    </lineage>
</organism>
<evidence type="ECO:0000313" key="2">
    <source>
        <dbReference type="EMBL" id="MRG98837.1"/>
    </source>
</evidence>
<reference evidence="4 5" key="1">
    <citation type="submission" date="2019-11" db="EMBL/GenBank/DDBJ databases">
        <title>First report of rice panicle blight caused by Xanthomonas sp. in Iran.</title>
        <authorList>
            <person name="Mirghasempour S.A."/>
            <person name="Huang S."/>
            <person name="Brady C.L."/>
            <person name="Studholme D.J."/>
        </authorList>
    </citation>
    <scope>NUCLEOTIDE SEQUENCE [LARGE SCALE GENOMIC DNA]</scope>
    <source>
        <strain evidence="2 5">ASD011</strain>
        <strain evidence="4">SAM114</strain>
    </source>
</reference>
<sequence length="95" mass="9978">MSAPVAVDVLGVMDENIRRAEERGNCERSDRLQAARAAVAELIEDRRILAEALQAVEDTFQPTTGPLGIGRYSFPANGATANLVGAALARVGGAQ</sequence>
<reference evidence="3" key="2">
    <citation type="journal article" date="2020" name="Plant Dis.">
        <title>A Grain Rot of Rice in Iran Caused by a Xanthomonas Strain Closely Related to X. sacchari.</title>
        <authorList>
            <person name="Mirghasempour S.A."/>
            <person name="Huang S."/>
            <person name="Studholme D.J."/>
            <person name="Brady C.L."/>
        </authorList>
    </citation>
    <scope>NUCLEOTIDE SEQUENCE</scope>
    <source>
        <strain evidence="3">SAM114</strain>
    </source>
</reference>
<dbReference type="AlphaFoldDB" id="A0A6N7Q531"/>
<evidence type="ECO:0000313" key="4">
    <source>
        <dbReference type="Proteomes" id="UP000437931"/>
    </source>
</evidence>
<dbReference type="EMBL" id="WJPN01000001">
    <property type="protein sequence ID" value="MRG98837.1"/>
    <property type="molecule type" value="Genomic_DNA"/>
</dbReference>
<name>A0A6N7Q531_9XANT</name>
<feature type="coiled-coil region" evidence="1">
    <location>
        <begin position="32"/>
        <end position="59"/>
    </location>
</feature>
<protein>
    <submittedName>
        <fullName evidence="2">Uncharacterized protein</fullName>
    </submittedName>
</protein>
<keyword evidence="1" id="KW-0175">Coiled coil</keyword>
<evidence type="ECO:0000313" key="5">
    <source>
        <dbReference type="Proteomes" id="UP000439314"/>
    </source>
</evidence>
<dbReference type="Proteomes" id="UP000439314">
    <property type="component" value="Unassembled WGS sequence"/>
</dbReference>
<gene>
    <name evidence="2" type="ORF">GIY21_00860</name>
    <name evidence="3" type="ORF">GIY22_01910</name>
</gene>